<comment type="caution">
    <text evidence="2">The sequence shown here is derived from an EMBL/GenBank/DDBJ whole genome shotgun (WGS) entry which is preliminary data.</text>
</comment>
<proteinExistence type="predicted"/>
<gene>
    <name evidence="2" type="ORF">C7B46_11580</name>
</gene>
<evidence type="ECO:0000313" key="2">
    <source>
        <dbReference type="EMBL" id="PSR33036.1"/>
    </source>
</evidence>
<keyword evidence="1" id="KW-1133">Transmembrane helix</keyword>
<feature type="transmembrane region" description="Helical" evidence="1">
    <location>
        <begin position="12"/>
        <end position="33"/>
    </location>
</feature>
<evidence type="ECO:0000256" key="1">
    <source>
        <dbReference type="SAM" id="Phobius"/>
    </source>
</evidence>
<keyword evidence="1" id="KW-0812">Transmembrane</keyword>
<dbReference type="AlphaFoldDB" id="A0A2T2XEZ4"/>
<reference evidence="2 3" key="1">
    <citation type="journal article" date="2014" name="BMC Genomics">
        <title>Comparison of environmental and isolate Sulfobacillus genomes reveals diverse carbon, sulfur, nitrogen, and hydrogen metabolisms.</title>
        <authorList>
            <person name="Justice N.B."/>
            <person name="Norman A."/>
            <person name="Brown C.T."/>
            <person name="Singh A."/>
            <person name="Thomas B.C."/>
            <person name="Banfield J.F."/>
        </authorList>
    </citation>
    <scope>NUCLEOTIDE SEQUENCE [LARGE SCALE GENOMIC DNA]</scope>
    <source>
        <strain evidence="2">AMDSBA4</strain>
    </source>
</reference>
<name>A0A2T2XEZ4_9FIRM</name>
<organism evidence="2 3">
    <name type="scientific">Sulfobacillus benefaciens</name>
    <dbReference type="NCBI Taxonomy" id="453960"/>
    <lineage>
        <taxon>Bacteria</taxon>
        <taxon>Bacillati</taxon>
        <taxon>Bacillota</taxon>
        <taxon>Clostridia</taxon>
        <taxon>Eubacteriales</taxon>
        <taxon>Clostridiales Family XVII. Incertae Sedis</taxon>
        <taxon>Sulfobacillus</taxon>
    </lineage>
</organism>
<dbReference type="EMBL" id="PXYW01000028">
    <property type="protein sequence ID" value="PSR33036.1"/>
    <property type="molecule type" value="Genomic_DNA"/>
</dbReference>
<keyword evidence="1" id="KW-0472">Membrane</keyword>
<accession>A0A2T2XEZ4</accession>
<protein>
    <submittedName>
        <fullName evidence="2">Uncharacterized protein</fullName>
    </submittedName>
</protein>
<evidence type="ECO:0000313" key="3">
    <source>
        <dbReference type="Proteomes" id="UP000242972"/>
    </source>
</evidence>
<dbReference type="Proteomes" id="UP000242972">
    <property type="component" value="Unassembled WGS sequence"/>
</dbReference>
<sequence>MTHTQIPIEWRLGLAVGAVFLAVFAWLFAPIFASRHTRVSPSPTSLAPKMVTITVKGILPEEALLMSSQASWLRRQWVYQNCPPIYYSPQSGSYYMSAYGPDTNEYSIAAPLWWSNVPLPITGRKERFTGVPMANVTTARSLLPRQDWHFITFSR</sequence>